<evidence type="ECO:0000256" key="1">
    <source>
        <dbReference type="SAM" id="MobiDB-lite"/>
    </source>
</evidence>
<accession>A0A8T0G6A7</accession>
<sequence length="572" mass="63427">MLFHSLPVLAAAPTSSSTPRSAVSVFWSGYITSRSIAMATSHQQGKTINIWHKELNALGYEDPLPAPIPSVQVVICALKEPRLHQFIQEQDLLALSDVDEDGESAPLLLTTLDLSDWTHLLVLGGSNPETGLSRLREAHSKLIDILEKDDLDLRATEKIIPVLEKVLAHANSDSKSPLLSKVEETSHPDEDHPLLSKITLSSAEQAALEHYKTLLASSSSDIRSLLLRKTGKRCNIPLAPPRSVEHMLMFRGHKAWNLNCMSHLAPITVHMWQTWSRLTNDEVETCRKNALNNKGQIKDAITIPHAFPLSTFEHSKCSSSVVKLLTKQELPTGEFRREKHLQEFWNCGRPYLRCSCNSLNANDGRCDGSVIWWDHAVWMMVNRLELFFGEEYPTLRSKLAAFWIWIASSGKVAVKSHLTFAFRRDLTIEGVLEFANNQTGPLLTKYGDGAGVRQIERLIKPASFSLSNPLGSVGKRQKLNLNAAPGPDRGASGGGRGSFNKNYRAKKSASPFEVFEKKPSAEHLKDIDRKANLRKSADGSCSSDIDEPPAPAPAVTHPLLAKVCIWENEEVS</sequence>
<comment type="caution">
    <text evidence="2">The sequence shown here is derived from an EMBL/GenBank/DDBJ whole genome shotgun (WGS) entry which is preliminary data.</text>
</comment>
<proteinExistence type="predicted"/>
<keyword evidence="3" id="KW-1185">Reference proteome</keyword>
<organism evidence="2 3">
    <name type="scientific">Ceratodon purpureus</name>
    <name type="common">Fire moss</name>
    <name type="synonym">Dicranum purpureum</name>
    <dbReference type="NCBI Taxonomy" id="3225"/>
    <lineage>
        <taxon>Eukaryota</taxon>
        <taxon>Viridiplantae</taxon>
        <taxon>Streptophyta</taxon>
        <taxon>Embryophyta</taxon>
        <taxon>Bryophyta</taxon>
        <taxon>Bryophytina</taxon>
        <taxon>Bryopsida</taxon>
        <taxon>Dicranidae</taxon>
        <taxon>Pseudoditrichales</taxon>
        <taxon>Ditrichaceae</taxon>
        <taxon>Ceratodon</taxon>
    </lineage>
</organism>
<dbReference type="EMBL" id="CM026433">
    <property type="protein sequence ID" value="KAG0554385.1"/>
    <property type="molecule type" value="Genomic_DNA"/>
</dbReference>
<dbReference type="AlphaFoldDB" id="A0A8T0G6A7"/>
<reference evidence="2" key="1">
    <citation type="submission" date="2020-06" db="EMBL/GenBank/DDBJ databases">
        <title>WGS assembly of Ceratodon purpureus strain R40.</title>
        <authorList>
            <person name="Carey S.B."/>
            <person name="Jenkins J."/>
            <person name="Shu S."/>
            <person name="Lovell J.T."/>
            <person name="Sreedasyam A."/>
            <person name="Maumus F."/>
            <person name="Tiley G.P."/>
            <person name="Fernandez-Pozo N."/>
            <person name="Barry K."/>
            <person name="Chen C."/>
            <person name="Wang M."/>
            <person name="Lipzen A."/>
            <person name="Daum C."/>
            <person name="Saski C.A."/>
            <person name="Payton A.C."/>
            <person name="Mcbreen J.C."/>
            <person name="Conrad R.E."/>
            <person name="Kollar L.M."/>
            <person name="Olsson S."/>
            <person name="Huttunen S."/>
            <person name="Landis J.B."/>
            <person name="Wickett N.J."/>
            <person name="Johnson M.G."/>
            <person name="Rensing S.A."/>
            <person name="Grimwood J."/>
            <person name="Schmutz J."/>
            <person name="Mcdaniel S.F."/>
        </authorList>
    </citation>
    <scope>NUCLEOTIDE SEQUENCE</scope>
    <source>
        <strain evidence="2">R40</strain>
    </source>
</reference>
<feature type="compositionally biased region" description="Basic and acidic residues" evidence="1">
    <location>
        <begin position="521"/>
        <end position="537"/>
    </location>
</feature>
<name>A0A8T0G6A7_CERPU</name>
<protein>
    <submittedName>
        <fullName evidence="2">Uncharacterized protein</fullName>
    </submittedName>
</protein>
<feature type="region of interest" description="Disordered" evidence="1">
    <location>
        <begin position="521"/>
        <end position="553"/>
    </location>
</feature>
<gene>
    <name evidence="2" type="ORF">KC19_12G087400</name>
</gene>
<dbReference type="Proteomes" id="UP000822688">
    <property type="component" value="Chromosome 12"/>
</dbReference>
<feature type="region of interest" description="Disordered" evidence="1">
    <location>
        <begin position="479"/>
        <end position="503"/>
    </location>
</feature>
<evidence type="ECO:0000313" key="2">
    <source>
        <dbReference type="EMBL" id="KAG0554385.1"/>
    </source>
</evidence>
<evidence type="ECO:0000313" key="3">
    <source>
        <dbReference type="Proteomes" id="UP000822688"/>
    </source>
</evidence>
<dbReference type="EMBL" id="CM026433">
    <property type="protein sequence ID" value="KAG0554386.1"/>
    <property type="molecule type" value="Genomic_DNA"/>
</dbReference>